<dbReference type="Pfam" id="PF08100">
    <property type="entry name" value="Dimerisation"/>
    <property type="match status" value="1"/>
</dbReference>
<dbReference type="SUPFAM" id="SSF53335">
    <property type="entry name" value="S-adenosyl-L-methionine-dependent methyltransferases"/>
    <property type="match status" value="1"/>
</dbReference>
<dbReference type="PROSITE" id="PS51683">
    <property type="entry name" value="SAM_OMT_II"/>
    <property type="match status" value="1"/>
</dbReference>
<evidence type="ECO:0000313" key="7">
    <source>
        <dbReference type="EMBL" id="XDF86610.1"/>
    </source>
</evidence>
<protein>
    <submittedName>
        <fullName evidence="7">COMT protein</fullName>
    </submittedName>
</protein>
<evidence type="ECO:0000256" key="3">
    <source>
        <dbReference type="ARBA" id="ARBA00022691"/>
    </source>
</evidence>
<dbReference type="InterPro" id="IPR036390">
    <property type="entry name" value="WH_DNA-bd_sf"/>
</dbReference>
<feature type="domain" description="O-methyltransferase dimerisation" evidence="6">
    <location>
        <begin position="26"/>
        <end position="118"/>
    </location>
</feature>
<name>A0AB39A719_9LILI</name>
<keyword evidence="2" id="KW-0808">Transferase</keyword>
<dbReference type="GO" id="GO:0046983">
    <property type="term" value="F:protein dimerization activity"/>
    <property type="evidence" value="ECO:0007669"/>
    <property type="project" value="InterPro"/>
</dbReference>
<accession>A0AB39A719</accession>
<dbReference type="FunFam" id="1.10.10.10:FF:000357">
    <property type="entry name" value="Caffeic acid 3-O-methyltransferase"/>
    <property type="match status" value="1"/>
</dbReference>
<dbReference type="FunFam" id="3.40.50.150:FF:000061">
    <property type="entry name" value="Caffeic acid O-methyltransferase"/>
    <property type="match status" value="1"/>
</dbReference>
<dbReference type="InterPro" id="IPR001077">
    <property type="entry name" value="COMT_C"/>
</dbReference>
<dbReference type="GO" id="GO:0032259">
    <property type="term" value="P:methylation"/>
    <property type="evidence" value="ECO:0007669"/>
    <property type="project" value="UniProtKB-KW"/>
</dbReference>
<dbReference type="PANTHER" id="PTHR11746">
    <property type="entry name" value="O-METHYLTRANSFERASE"/>
    <property type="match status" value="1"/>
</dbReference>
<evidence type="ECO:0000259" key="5">
    <source>
        <dbReference type="Pfam" id="PF00891"/>
    </source>
</evidence>
<dbReference type="InterPro" id="IPR029063">
    <property type="entry name" value="SAM-dependent_MTases_sf"/>
</dbReference>
<dbReference type="PIRSF" id="PIRSF005739">
    <property type="entry name" value="O-mtase"/>
    <property type="match status" value="1"/>
</dbReference>
<sequence>MGSIDNVLPASSKPDSDEEACIYALQLTSFSVLPMTLKAAIELDLLEIITRAGAGAYLSTSEIAAKLPTRNPEAPVMLDRILRLLASYNILTCSVSTDNEGRITRSYGTAPVCKYLTKNEDGFSLASLSLMNQDKVLLESWYYLKAAVLEGGIPFNKAYGMTAFEYHGTDPRFSTIFNEGMRGHSRIIMERLLEKYTGFNNVNVLVDVGGGIGASLNMIVSKHPHLKGINFDLPFVIADAPAFKGIEHVGGDMFSSVPSGDAIFMKWILHDWSDEHCLSVLKNCFKALPENGKLILVEGILPVAPEQTPAAQTDFHVDLIMLAHNPGGKERTEKDFEALAKGAGFSGLKPLVGFANSWIIEIYK</sequence>
<dbReference type="SUPFAM" id="SSF46785">
    <property type="entry name" value="Winged helix' DNA-binding domain"/>
    <property type="match status" value="1"/>
</dbReference>
<dbReference type="Pfam" id="PF00891">
    <property type="entry name" value="Methyltransf_2"/>
    <property type="match status" value="1"/>
</dbReference>
<dbReference type="Gene3D" id="3.40.50.150">
    <property type="entry name" value="Vaccinia Virus protein VP39"/>
    <property type="match status" value="1"/>
</dbReference>
<evidence type="ECO:0000256" key="1">
    <source>
        <dbReference type="ARBA" id="ARBA00022603"/>
    </source>
</evidence>
<dbReference type="InterPro" id="IPR012967">
    <property type="entry name" value="COMT_dimerisation"/>
</dbReference>
<dbReference type="Gene3D" id="1.10.10.10">
    <property type="entry name" value="Winged helix-like DNA-binding domain superfamily/Winged helix DNA-binding domain"/>
    <property type="match status" value="1"/>
</dbReference>
<evidence type="ECO:0000256" key="2">
    <source>
        <dbReference type="ARBA" id="ARBA00022679"/>
    </source>
</evidence>
<dbReference type="EMBL" id="PQ095943">
    <property type="protein sequence ID" value="XDF86610.1"/>
    <property type="molecule type" value="mRNA"/>
</dbReference>
<evidence type="ECO:0000259" key="6">
    <source>
        <dbReference type="Pfam" id="PF08100"/>
    </source>
</evidence>
<dbReference type="InterPro" id="IPR016461">
    <property type="entry name" value="COMT-like"/>
</dbReference>
<organism evidence="7">
    <name type="scientific">Lilium hybrid cultivar</name>
    <dbReference type="NCBI Taxonomy" id="156531"/>
    <lineage>
        <taxon>Eukaryota</taxon>
        <taxon>Viridiplantae</taxon>
        <taxon>Streptophyta</taxon>
        <taxon>Embryophyta</taxon>
        <taxon>Tracheophyta</taxon>
        <taxon>Spermatophyta</taxon>
        <taxon>Magnoliopsida</taxon>
        <taxon>Liliopsida</taxon>
        <taxon>Liliales</taxon>
        <taxon>Liliaceae</taxon>
        <taxon>Lilium</taxon>
    </lineage>
</organism>
<keyword evidence="1" id="KW-0489">Methyltransferase</keyword>
<dbReference type="GO" id="GO:0008171">
    <property type="term" value="F:O-methyltransferase activity"/>
    <property type="evidence" value="ECO:0007669"/>
    <property type="project" value="InterPro"/>
</dbReference>
<dbReference type="InterPro" id="IPR036388">
    <property type="entry name" value="WH-like_DNA-bd_sf"/>
</dbReference>
<dbReference type="AlphaFoldDB" id="A0AB39A719"/>
<proteinExistence type="evidence at transcript level"/>
<keyword evidence="3" id="KW-0949">S-adenosyl-L-methionine</keyword>
<reference evidence="7" key="1">
    <citation type="submission" date="2024-07" db="EMBL/GenBank/DDBJ databases">
        <authorList>
            <person name="Qianqian F."/>
        </authorList>
    </citation>
    <scope>NUCLEOTIDE SEQUENCE</scope>
</reference>
<feature type="active site" description="Proton acceptor" evidence="4">
    <location>
        <position position="270"/>
    </location>
</feature>
<feature type="domain" description="O-methyltransferase C-terminal" evidence="5">
    <location>
        <begin position="141"/>
        <end position="346"/>
    </location>
</feature>
<evidence type="ECO:0000256" key="4">
    <source>
        <dbReference type="PIRSR" id="PIRSR005739-1"/>
    </source>
</evidence>